<gene>
    <name evidence="2" type="ORF">ILYODFUR_032145</name>
</gene>
<feature type="transmembrane region" description="Helical" evidence="1">
    <location>
        <begin position="135"/>
        <end position="157"/>
    </location>
</feature>
<evidence type="ECO:0000313" key="3">
    <source>
        <dbReference type="Proteomes" id="UP001482620"/>
    </source>
</evidence>
<keyword evidence="3" id="KW-1185">Reference proteome</keyword>
<organism evidence="2 3">
    <name type="scientific">Ilyodon furcidens</name>
    <name type="common">goldbreast splitfin</name>
    <dbReference type="NCBI Taxonomy" id="33524"/>
    <lineage>
        <taxon>Eukaryota</taxon>
        <taxon>Metazoa</taxon>
        <taxon>Chordata</taxon>
        <taxon>Craniata</taxon>
        <taxon>Vertebrata</taxon>
        <taxon>Euteleostomi</taxon>
        <taxon>Actinopterygii</taxon>
        <taxon>Neopterygii</taxon>
        <taxon>Teleostei</taxon>
        <taxon>Neoteleostei</taxon>
        <taxon>Acanthomorphata</taxon>
        <taxon>Ovalentaria</taxon>
        <taxon>Atherinomorphae</taxon>
        <taxon>Cyprinodontiformes</taxon>
        <taxon>Goodeidae</taxon>
        <taxon>Ilyodon</taxon>
    </lineage>
</organism>
<keyword evidence="1" id="KW-0472">Membrane</keyword>
<keyword evidence="1" id="KW-1133">Transmembrane helix</keyword>
<keyword evidence="1" id="KW-0812">Transmembrane</keyword>
<comment type="caution">
    <text evidence="2">The sequence shown here is derived from an EMBL/GenBank/DDBJ whole genome shotgun (WGS) entry which is preliminary data.</text>
</comment>
<dbReference type="Proteomes" id="UP001482620">
    <property type="component" value="Unassembled WGS sequence"/>
</dbReference>
<evidence type="ECO:0000313" key="2">
    <source>
        <dbReference type="EMBL" id="MEQ2249719.1"/>
    </source>
</evidence>
<sequence>MVKLIGVISKGRSEFVQEIQFQKLTPGSVIVFRVSLDPKAQELVGVLRFYLSQFSPKYRRGSVPDENPPEVLQKPLAQSENLWKNILISEFPCLLSENCIHQSCKNIMIPNKLGIWVRVRTFGYWQELNNVWNTYFSIFLCICPSISLLILFGGFIFKAQPMRKCLSYIYNEHLYLC</sequence>
<reference evidence="2 3" key="1">
    <citation type="submission" date="2021-06" db="EMBL/GenBank/DDBJ databases">
        <authorList>
            <person name="Palmer J.M."/>
        </authorList>
    </citation>
    <scope>NUCLEOTIDE SEQUENCE [LARGE SCALE GENOMIC DNA]</scope>
    <source>
        <strain evidence="3">if_2019</strain>
        <tissue evidence="2">Muscle</tissue>
    </source>
</reference>
<proteinExistence type="predicted"/>
<dbReference type="EMBL" id="JAHRIQ010086241">
    <property type="protein sequence ID" value="MEQ2249719.1"/>
    <property type="molecule type" value="Genomic_DNA"/>
</dbReference>
<evidence type="ECO:0000256" key="1">
    <source>
        <dbReference type="SAM" id="Phobius"/>
    </source>
</evidence>
<accession>A0ABV0UYC9</accession>
<name>A0ABV0UYC9_9TELE</name>
<protein>
    <submittedName>
        <fullName evidence="2">Uncharacterized protein</fullName>
    </submittedName>
</protein>